<evidence type="ECO:0000313" key="1">
    <source>
        <dbReference type="EMBL" id="NNA97964.1"/>
    </source>
</evidence>
<reference evidence="1 2" key="1">
    <citation type="journal article" date="2020" name="Front. Microbiol.">
        <title>Genetic Organization of the aprX-lipA2 Operon Affects the Proteolytic Potential of Pseudomonas Species in Milk.</title>
        <authorList>
            <person name="Maier C."/>
            <person name="Huptas C."/>
            <person name="von Neubeck M."/>
            <person name="Scherer S."/>
            <person name="Wenning M."/>
            <person name="Lucking G."/>
        </authorList>
    </citation>
    <scope>NUCLEOTIDE SEQUENCE [LARGE SCALE GENOMIC DNA]</scope>
    <source>
        <strain evidence="1 2">G4779</strain>
    </source>
</reference>
<evidence type="ECO:0008006" key="3">
    <source>
        <dbReference type="Google" id="ProtNLM"/>
    </source>
</evidence>
<comment type="caution">
    <text evidence="1">The sequence shown here is derived from an EMBL/GenBank/DDBJ whole genome shotgun (WGS) entry which is preliminary data.</text>
</comment>
<protein>
    <recommendedName>
        <fullName evidence="3">Lipopolysaccharide biosynthesis protein</fullName>
    </recommendedName>
</protein>
<name>A0A7Y1MT94_9PSED</name>
<sequence>MKQSLQGKKVLYIAPRFFGYESEIRDELTKRGAHVDFLLDRPFDTPLLKAITRVSRELVIGAADRFYENQLESLKGQDYDYVFVINGQTLSSVTLARWHQYYPRAKFVLYMWDSFGNRRWAVDNLNYFDVKFTFDREDAKAYGLNFRPLFFSSGFEASSQVAIEWDISFIGTAHTDRYAIASKVAAALGKKSKIYWYLFLQAPWVYWLYKISNRSFREAKLTDFKFSSLTKSDVQSIFNASGCILDIEHPKQTGLTMRTLETLGARKKLVTTNQSVRHYDFFDECNICVVDRWAPKIPSDFLTTPYRDIDVNIYHSYRLEGWVDEIFQVAQR</sequence>
<dbReference type="Proteomes" id="UP000542111">
    <property type="component" value="Unassembled WGS sequence"/>
</dbReference>
<organism evidence="1 2">
    <name type="scientific">Pseudomonas gessardii</name>
    <dbReference type="NCBI Taxonomy" id="78544"/>
    <lineage>
        <taxon>Bacteria</taxon>
        <taxon>Pseudomonadati</taxon>
        <taxon>Pseudomonadota</taxon>
        <taxon>Gammaproteobacteria</taxon>
        <taxon>Pseudomonadales</taxon>
        <taxon>Pseudomonadaceae</taxon>
        <taxon>Pseudomonas</taxon>
    </lineage>
</organism>
<dbReference type="RefSeq" id="WP_169898671.1">
    <property type="nucleotide sequence ID" value="NZ_JAAQYP010000045.1"/>
</dbReference>
<dbReference type="AlphaFoldDB" id="A0A7Y1MT94"/>
<gene>
    <name evidence="1" type="ORF">HBO33_22620</name>
</gene>
<accession>A0A7Y1MT94</accession>
<proteinExistence type="predicted"/>
<evidence type="ECO:0000313" key="2">
    <source>
        <dbReference type="Proteomes" id="UP000542111"/>
    </source>
</evidence>
<dbReference type="EMBL" id="JAAQYP010000045">
    <property type="protein sequence ID" value="NNA97964.1"/>
    <property type="molecule type" value="Genomic_DNA"/>
</dbReference>